<dbReference type="Proteomes" id="UP001497525">
    <property type="component" value="Unassembled WGS sequence"/>
</dbReference>
<feature type="compositionally biased region" description="Polar residues" evidence="1">
    <location>
        <begin position="48"/>
        <end position="69"/>
    </location>
</feature>
<dbReference type="AlphaFoldDB" id="A0AAV2TH37"/>
<dbReference type="EMBL" id="CAXLJL010000267">
    <property type="protein sequence ID" value="CAL5135401.1"/>
    <property type="molecule type" value="Genomic_DNA"/>
</dbReference>
<sequence>MLCGRHRQLPGNMLKRLQKCIEWEPPEPYNRLLLLLSIPDQTTRENGKQNSAAEQRFENTQSTATPSMPGVTTASLLACQANTLMGCNPMMKSTKGQPEEGIPVTGGVQCSGHALASSAPYASDGVGTGVGIGAGALGADMLNSRLVAWLKKHIFVLGRNEDQHSTATHIFVH</sequence>
<reference evidence="2" key="1">
    <citation type="submission" date="2024-06" db="EMBL/GenBank/DDBJ databases">
        <authorList>
            <person name="Liu X."/>
            <person name="Lenzi L."/>
            <person name="Haldenby T S."/>
            <person name="Uol C."/>
        </authorList>
    </citation>
    <scope>NUCLEOTIDE SEQUENCE</scope>
</reference>
<accession>A0AAV2TH37</accession>
<proteinExistence type="predicted"/>
<name>A0AAV2TH37_CALDB</name>
<comment type="caution">
    <text evidence="2">The sequence shown here is derived from an EMBL/GenBank/DDBJ whole genome shotgun (WGS) entry which is preliminary data.</text>
</comment>
<protein>
    <submittedName>
        <fullName evidence="2">Uncharacterized protein</fullName>
    </submittedName>
</protein>
<evidence type="ECO:0000256" key="1">
    <source>
        <dbReference type="SAM" id="MobiDB-lite"/>
    </source>
</evidence>
<feature type="region of interest" description="Disordered" evidence="1">
    <location>
        <begin position="43"/>
        <end position="69"/>
    </location>
</feature>
<gene>
    <name evidence="2" type="ORF">CDAUBV1_LOCUS9549</name>
</gene>
<evidence type="ECO:0000313" key="3">
    <source>
        <dbReference type="Proteomes" id="UP001497525"/>
    </source>
</evidence>
<organism evidence="2 3">
    <name type="scientific">Calicophoron daubneyi</name>
    <name type="common">Rumen fluke</name>
    <name type="synonym">Paramphistomum daubneyi</name>
    <dbReference type="NCBI Taxonomy" id="300641"/>
    <lineage>
        <taxon>Eukaryota</taxon>
        <taxon>Metazoa</taxon>
        <taxon>Spiralia</taxon>
        <taxon>Lophotrochozoa</taxon>
        <taxon>Platyhelminthes</taxon>
        <taxon>Trematoda</taxon>
        <taxon>Digenea</taxon>
        <taxon>Plagiorchiida</taxon>
        <taxon>Pronocephalata</taxon>
        <taxon>Paramphistomoidea</taxon>
        <taxon>Paramphistomidae</taxon>
        <taxon>Calicophoron</taxon>
    </lineage>
</organism>
<evidence type="ECO:0000313" key="2">
    <source>
        <dbReference type="EMBL" id="CAL5135401.1"/>
    </source>
</evidence>